<accession>A0A2V4PA41</accession>
<comment type="caution">
    <text evidence="1">The sequence shown here is derived from an EMBL/GenBank/DDBJ whole genome shotgun (WGS) entry which is preliminary data.</text>
</comment>
<organism evidence="1 2">
    <name type="scientific">Streptomyces tateyamensis</name>
    <dbReference type="NCBI Taxonomy" id="565073"/>
    <lineage>
        <taxon>Bacteria</taxon>
        <taxon>Bacillati</taxon>
        <taxon>Actinomycetota</taxon>
        <taxon>Actinomycetes</taxon>
        <taxon>Kitasatosporales</taxon>
        <taxon>Streptomycetaceae</taxon>
        <taxon>Streptomyces</taxon>
    </lineage>
</organism>
<evidence type="ECO:0000313" key="2">
    <source>
        <dbReference type="Proteomes" id="UP000248039"/>
    </source>
</evidence>
<dbReference type="InterPro" id="IPR001451">
    <property type="entry name" value="Hexapep"/>
</dbReference>
<reference evidence="1 2" key="1">
    <citation type="submission" date="2018-03" db="EMBL/GenBank/DDBJ databases">
        <title>Bioinformatic expansion and discovery of thiopeptide antibiotics.</title>
        <authorList>
            <person name="Schwalen C.J."/>
            <person name="Hudson G.A."/>
            <person name="Mitchell D.A."/>
        </authorList>
    </citation>
    <scope>NUCLEOTIDE SEQUENCE [LARGE SCALE GENOMIC DNA]</scope>
    <source>
        <strain evidence="1 2">ATCC 21389</strain>
    </source>
</reference>
<dbReference type="PANTHER" id="PTHR43300:SF7">
    <property type="entry name" value="UDP-N-ACETYLBACILLOSAMINE N-ACETYLTRANSFERASE"/>
    <property type="match status" value="1"/>
</dbReference>
<name>A0A2V4PA41_9ACTN</name>
<dbReference type="EMBL" id="PYBW01000011">
    <property type="protein sequence ID" value="PYC87703.1"/>
    <property type="molecule type" value="Genomic_DNA"/>
</dbReference>
<dbReference type="InterPro" id="IPR011004">
    <property type="entry name" value="Trimer_LpxA-like_sf"/>
</dbReference>
<sequence length="213" mass="22645">MKDVVLLGAGKFALEVARYLEDVTAADPQAGYRIRQYVAVAGEPTHAPAELTVDLAEFAPEPGSRVLLALSEVALRRQLIDDVIAKHALVADNIVHPSSRVDPAALRGTGNIIGPDNYVGVNTVFGDFNVVNYRSSFGHHSGVGSNNFVAPNFHCGNSVEIGDDNFFGLSCTVAPGVEIGDKCRFQAGLTLFDNAATGFSYLAPNRVKSLKSL</sequence>
<evidence type="ECO:0000313" key="1">
    <source>
        <dbReference type="EMBL" id="PYC87703.1"/>
    </source>
</evidence>
<dbReference type="Pfam" id="PF14602">
    <property type="entry name" value="Hexapep_2"/>
    <property type="match status" value="1"/>
</dbReference>
<evidence type="ECO:0008006" key="3">
    <source>
        <dbReference type="Google" id="ProtNLM"/>
    </source>
</evidence>
<gene>
    <name evidence="1" type="ORF">C7C46_02845</name>
</gene>
<dbReference type="PANTHER" id="PTHR43300">
    <property type="entry name" value="ACETYLTRANSFERASE"/>
    <property type="match status" value="1"/>
</dbReference>
<proteinExistence type="predicted"/>
<protein>
    <recommendedName>
        <fullName evidence="3">Acetyltransferase</fullName>
    </recommendedName>
</protein>
<dbReference type="Proteomes" id="UP000248039">
    <property type="component" value="Unassembled WGS sequence"/>
</dbReference>
<dbReference type="InterPro" id="IPR050179">
    <property type="entry name" value="Trans_hexapeptide_repeat"/>
</dbReference>
<dbReference type="SUPFAM" id="SSF51161">
    <property type="entry name" value="Trimeric LpxA-like enzymes"/>
    <property type="match status" value="1"/>
</dbReference>
<dbReference type="AlphaFoldDB" id="A0A2V4PA41"/>
<dbReference type="RefSeq" id="WP_110665270.1">
    <property type="nucleotide sequence ID" value="NZ_PYBW01000011.1"/>
</dbReference>
<dbReference type="Gene3D" id="2.160.10.10">
    <property type="entry name" value="Hexapeptide repeat proteins"/>
    <property type="match status" value="1"/>
</dbReference>
<dbReference type="OrthoDB" id="9794407at2"/>
<keyword evidence="2" id="KW-1185">Reference proteome</keyword>